<evidence type="ECO:0000256" key="3">
    <source>
        <dbReference type="ARBA" id="ARBA00022989"/>
    </source>
</evidence>
<comment type="caution">
    <text evidence="6">The sequence shown here is derived from an EMBL/GenBank/DDBJ whole genome shotgun (WGS) entry which is preliminary data.</text>
</comment>
<feature type="transmembrane region" description="Helical" evidence="5">
    <location>
        <begin position="40"/>
        <end position="63"/>
    </location>
</feature>
<evidence type="ECO:0000256" key="1">
    <source>
        <dbReference type="ARBA" id="ARBA00004141"/>
    </source>
</evidence>
<dbReference type="InterPro" id="IPR004710">
    <property type="entry name" value="Bilac:Na_transpt"/>
</dbReference>
<dbReference type="PANTHER" id="PTHR10361">
    <property type="entry name" value="SODIUM-BILE ACID COTRANSPORTER"/>
    <property type="match status" value="1"/>
</dbReference>
<accession>A0ABU2Y3W5</accession>
<evidence type="ECO:0000256" key="5">
    <source>
        <dbReference type="SAM" id="Phobius"/>
    </source>
</evidence>
<proteinExistence type="predicted"/>
<feature type="transmembrane region" description="Helical" evidence="5">
    <location>
        <begin position="69"/>
        <end position="89"/>
    </location>
</feature>
<evidence type="ECO:0000256" key="2">
    <source>
        <dbReference type="ARBA" id="ARBA00022692"/>
    </source>
</evidence>
<reference evidence="6 7" key="1">
    <citation type="submission" date="2023-09" db="EMBL/GenBank/DDBJ databases">
        <authorList>
            <person name="Rey-Velasco X."/>
        </authorList>
    </citation>
    <scope>NUCLEOTIDE SEQUENCE [LARGE SCALE GENOMIC DNA]</scope>
    <source>
        <strain evidence="6 7">P050</strain>
    </source>
</reference>
<feature type="transmembrane region" description="Helical" evidence="5">
    <location>
        <begin position="6"/>
        <end position="28"/>
    </location>
</feature>
<keyword evidence="2 5" id="KW-0812">Transmembrane</keyword>
<feature type="transmembrane region" description="Helical" evidence="5">
    <location>
        <begin position="96"/>
        <end position="121"/>
    </location>
</feature>
<feature type="transmembrane region" description="Helical" evidence="5">
    <location>
        <begin position="241"/>
        <end position="258"/>
    </location>
</feature>
<dbReference type="Proteomes" id="UP001252186">
    <property type="component" value="Unassembled WGS sequence"/>
</dbReference>
<gene>
    <name evidence="6" type="ORF">RM519_00595</name>
</gene>
<evidence type="ECO:0000313" key="6">
    <source>
        <dbReference type="EMBL" id="MDT0551728.1"/>
    </source>
</evidence>
<feature type="transmembrane region" description="Helical" evidence="5">
    <location>
        <begin position="141"/>
        <end position="161"/>
    </location>
</feature>
<dbReference type="EMBL" id="JAVRHV010000001">
    <property type="protein sequence ID" value="MDT0551728.1"/>
    <property type="molecule type" value="Genomic_DNA"/>
</dbReference>
<organism evidence="6 7">
    <name type="scientific">Urechidicola vernalis</name>
    <dbReference type="NCBI Taxonomy" id="3075600"/>
    <lineage>
        <taxon>Bacteria</taxon>
        <taxon>Pseudomonadati</taxon>
        <taxon>Bacteroidota</taxon>
        <taxon>Flavobacteriia</taxon>
        <taxon>Flavobacteriales</taxon>
        <taxon>Flavobacteriaceae</taxon>
        <taxon>Urechidicola</taxon>
    </lineage>
</organism>
<protein>
    <submittedName>
        <fullName evidence="6">Bile acid:sodium symporter family protein</fullName>
    </submittedName>
</protein>
<sequence length="287" mass="30918">MENSILTTVVLPISLAIIMLGMGLSLTINDFKRVFKHPKAALLGLTNQMIVLPIIGFSMALLFDLDPVLAVGLMLIAACPGGATSNLITHVAKGDIALSISLTAITSIATVFTIPIILSFALNYFMNETGTNIELPIGETMLQITGITIVPVTIGMLIKHYKQDFALKMEKSMRIASTVIFVAVLLGIIMANKEIIVDSFKQIGLVALGLNLATMAVGYFSARGFKLDLKQSISITIESGIQNGTLAIVVALSILGRLELTVPAVVYSLTMFFTAGFLMWYFGRRKD</sequence>
<dbReference type="Pfam" id="PF01758">
    <property type="entry name" value="SBF"/>
    <property type="match status" value="1"/>
</dbReference>
<dbReference type="Gene3D" id="1.20.1530.20">
    <property type="match status" value="1"/>
</dbReference>
<dbReference type="PANTHER" id="PTHR10361:SF24">
    <property type="entry name" value="P3 PROTEIN"/>
    <property type="match status" value="1"/>
</dbReference>
<evidence type="ECO:0000313" key="7">
    <source>
        <dbReference type="Proteomes" id="UP001252186"/>
    </source>
</evidence>
<keyword evidence="7" id="KW-1185">Reference proteome</keyword>
<name>A0ABU2Y3W5_9FLAO</name>
<dbReference type="InterPro" id="IPR038770">
    <property type="entry name" value="Na+/solute_symporter_sf"/>
</dbReference>
<dbReference type="RefSeq" id="WP_311591513.1">
    <property type="nucleotide sequence ID" value="NZ_JAVRHV010000001.1"/>
</dbReference>
<keyword evidence="4 5" id="KW-0472">Membrane</keyword>
<feature type="transmembrane region" description="Helical" evidence="5">
    <location>
        <begin position="264"/>
        <end position="283"/>
    </location>
</feature>
<evidence type="ECO:0000256" key="4">
    <source>
        <dbReference type="ARBA" id="ARBA00023136"/>
    </source>
</evidence>
<keyword evidence="3 5" id="KW-1133">Transmembrane helix</keyword>
<dbReference type="InterPro" id="IPR002657">
    <property type="entry name" value="BilAc:Na_symport/Acr3"/>
</dbReference>
<feature type="transmembrane region" description="Helical" evidence="5">
    <location>
        <begin position="173"/>
        <end position="191"/>
    </location>
</feature>
<feature type="transmembrane region" description="Helical" evidence="5">
    <location>
        <begin position="203"/>
        <end position="220"/>
    </location>
</feature>
<comment type="subcellular location">
    <subcellularLocation>
        <location evidence="1">Membrane</location>
        <topology evidence="1">Multi-pass membrane protein</topology>
    </subcellularLocation>
</comment>